<evidence type="ECO:0000313" key="7">
    <source>
        <dbReference type="EMBL" id="NNG38724.1"/>
    </source>
</evidence>
<dbReference type="AlphaFoldDB" id="A0A849ACX7"/>
<dbReference type="EMBL" id="JABENB010000001">
    <property type="protein sequence ID" value="NNG38724.1"/>
    <property type="molecule type" value="Genomic_DNA"/>
</dbReference>
<protein>
    <submittedName>
        <fullName evidence="7">APC family permease</fullName>
    </submittedName>
</protein>
<name>A0A849ACX7_9MICO</name>
<evidence type="ECO:0000256" key="5">
    <source>
        <dbReference type="SAM" id="Phobius"/>
    </source>
</evidence>
<keyword evidence="2 5" id="KW-0812">Transmembrane</keyword>
<feature type="transmembrane region" description="Helical" evidence="5">
    <location>
        <begin position="27"/>
        <end position="47"/>
    </location>
</feature>
<feature type="transmembrane region" description="Helical" evidence="5">
    <location>
        <begin position="301"/>
        <end position="322"/>
    </location>
</feature>
<feature type="transmembrane region" description="Helical" evidence="5">
    <location>
        <begin position="453"/>
        <end position="473"/>
    </location>
</feature>
<organism evidence="7 8">
    <name type="scientific">Flexivirga aerilata</name>
    <dbReference type="NCBI Taxonomy" id="1656889"/>
    <lineage>
        <taxon>Bacteria</taxon>
        <taxon>Bacillati</taxon>
        <taxon>Actinomycetota</taxon>
        <taxon>Actinomycetes</taxon>
        <taxon>Micrococcales</taxon>
        <taxon>Dermacoccaceae</taxon>
        <taxon>Flexivirga</taxon>
    </lineage>
</organism>
<feature type="transmembrane region" description="Helical" evidence="5">
    <location>
        <begin position="186"/>
        <end position="204"/>
    </location>
</feature>
<feature type="transmembrane region" description="Helical" evidence="5">
    <location>
        <begin position="429"/>
        <end position="447"/>
    </location>
</feature>
<dbReference type="PANTHER" id="PTHR47547">
    <property type="match status" value="1"/>
</dbReference>
<dbReference type="Proteomes" id="UP000557772">
    <property type="component" value="Unassembled WGS sequence"/>
</dbReference>
<keyword evidence="3 5" id="KW-1133">Transmembrane helix</keyword>
<dbReference type="InterPro" id="IPR052962">
    <property type="entry name" value="AA_Transporter_AGT"/>
</dbReference>
<feature type="transmembrane region" description="Helical" evidence="5">
    <location>
        <begin position="485"/>
        <end position="503"/>
    </location>
</feature>
<keyword evidence="8" id="KW-1185">Reference proteome</keyword>
<evidence type="ECO:0000256" key="2">
    <source>
        <dbReference type="ARBA" id="ARBA00022692"/>
    </source>
</evidence>
<evidence type="ECO:0000259" key="6">
    <source>
        <dbReference type="Pfam" id="PF00324"/>
    </source>
</evidence>
<dbReference type="InterPro" id="IPR004841">
    <property type="entry name" value="AA-permease/SLC12A_dom"/>
</dbReference>
<feature type="transmembrane region" description="Helical" evidence="5">
    <location>
        <begin position="364"/>
        <end position="383"/>
    </location>
</feature>
<proteinExistence type="predicted"/>
<evidence type="ECO:0000256" key="4">
    <source>
        <dbReference type="ARBA" id="ARBA00023136"/>
    </source>
</evidence>
<reference evidence="7 8" key="1">
    <citation type="submission" date="2020-05" db="EMBL/GenBank/DDBJ databases">
        <title>Flexivirga sp. ID2601S isolated from air conditioner.</title>
        <authorList>
            <person name="Kim D.H."/>
        </authorList>
    </citation>
    <scope>NUCLEOTIDE SEQUENCE [LARGE SCALE GENOMIC DNA]</scope>
    <source>
        <strain evidence="7 8">ID2601S</strain>
    </source>
</reference>
<evidence type="ECO:0000256" key="3">
    <source>
        <dbReference type="ARBA" id="ARBA00022989"/>
    </source>
</evidence>
<feature type="transmembrane region" description="Helical" evidence="5">
    <location>
        <begin position="259"/>
        <end position="281"/>
    </location>
</feature>
<dbReference type="Gene3D" id="1.20.1740.10">
    <property type="entry name" value="Amino acid/polyamine transporter I"/>
    <property type="match status" value="1"/>
</dbReference>
<comment type="subcellular location">
    <subcellularLocation>
        <location evidence="1">Membrane</location>
        <topology evidence="1">Multi-pass membrane protein</topology>
    </subcellularLocation>
</comment>
<dbReference type="GO" id="GO:0016020">
    <property type="term" value="C:membrane"/>
    <property type="evidence" value="ECO:0007669"/>
    <property type="project" value="UniProtKB-SubCell"/>
</dbReference>
<feature type="transmembrane region" description="Helical" evidence="5">
    <location>
        <begin position="59"/>
        <end position="78"/>
    </location>
</feature>
<keyword evidence="4 5" id="KW-0472">Membrane</keyword>
<dbReference type="GO" id="GO:0022857">
    <property type="term" value="F:transmembrane transporter activity"/>
    <property type="evidence" value="ECO:0007669"/>
    <property type="project" value="InterPro"/>
</dbReference>
<gene>
    <name evidence="7" type="ORF">HJ588_05475</name>
</gene>
<dbReference type="PANTHER" id="PTHR47547:SF1">
    <property type="entry name" value="ASPARTATE-PROTON SYMPORTER"/>
    <property type="match status" value="1"/>
</dbReference>
<feature type="transmembrane region" description="Helical" evidence="5">
    <location>
        <begin position="389"/>
        <end position="408"/>
    </location>
</feature>
<feature type="domain" description="Amino acid permease/ SLC12A" evidence="6">
    <location>
        <begin position="29"/>
        <end position="471"/>
    </location>
</feature>
<evidence type="ECO:0000256" key="1">
    <source>
        <dbReference type="ARBA" id="ARBA00004141"/>
    </source>
</evidence>
<feature type="transmembrane region" description="Helical" evidence="5">
    <location>
        <begin position="153"/>
        <end position="174"/>
    </location>
</feature>
<dbReference type="Pfam" id="PF00324">
    <property type="entry name" value="AA_permease"/>
    <property type="match status" value="1"/>
</dbReference>
<accession>A0A849ACX7</accession>
<evidence type="ECO:0000313" key="8">
    <source>
        <dbReference type="Proteomes" id="UP000557772"/>
    </source>
</evidence>
<comment type="caution">
    <text evidence="7">The sequence shown here is derived from an EMBL/GenBank/DDBJ whole genome shotgun (WGS) entry which is preliminary data.</text>
</comment>
<sequence length="564" mass="60493">MLDKDSPGGASPADTGDTKLNRHVGRIGLLFAGVGSIIGSGWLFGAMNAAKTAGPAATISWALGGFMILLIGLCYAELGTMFPLSGGVVRFPHISFGSFASYMTGWITWVACMAVAPIEVEGALTYATKYADFTTVKCVDACSSDAPVTVHTLTGLGMVVAIIAMAVFVVINYFGVRWFARVNNILVWWKLIIIAIVIVAFLVTHFDGGNFTSKGFAPMGAHGMFTAIATSGIVFSFLGFRQGIELAGETDNPRRNVPFAVIGSVLLCALIYVLLQVAFIGALSGGDLAKGWSQVNFADDFGPLAAIATILGLGWLATLLYIDAIVSPADTGLIYTTVTSRISYAMARNGNAPQALAKTTKNGVPLISMILAFFVGLILFLPFPSWQQLVGFITSATVLSFGSGPLVLMTFRKQIPEHERPFRLPGGKVVAFFAFWSANLIVYWTGWETNSKLFMAVLLGVVLLGVMYVVNAAKGQQPQWDWKGGSWYIPWLGGLALISWLGDYGGGQGVLHFDTAFPVTFVFSIIVMAWSYYVQLPRDQVDVYIEHSQAEAQAEEVELGASAH</sequence>
<feature type="transmembrane region" description="Helical" evidence="5">
    <location>
        <begin position="216"/>
        <end position="238"/>
    </location>
</feature>
<dbReference type="PIRSF" id="PIRSF006060">
    <property type="entry name" value="AA_transporter"/>
    <property type="match status" value="1"/>
</dbReference>
<feature type="transmembrane region" description="Helical" evidence="5">
    <location>
        <begin position="515"/>
        <end position="534"/>
    </location>
</feature>